<dbReference type="EMBL" id="JBJURJ010000010">
    <property type="protein sequence ID" value="MFM9329907.1"/>
    <property type="molecule type" value="Genomic_DNA"/>
</dbReference>
<accession>A0ACC7P6E7</accession>
<evidence type="ECO:0000313" key="1">
    <source>
        <dbReference type="EMBL" id="MFM9329907.1"/>
    </source>
</evidence>
<name>A0ACC7P6E7_9BACL</name>
<gene>
    <name evidence="1" type="ORF">ACI1P1_16550</name>
</gene>
<reference evidence="1" key="1">
    <citation type="submission" date="2024-12" db="EMBL/GenBank/DDBJ databases">
        <authorList>
            <person name="Wu N."/>
        </authorList>
    </citation>
    <scope>NUCLEOTIDE SEQUENCE</scope>
    <source>
        <strain evidence="1">P15</strain>
    </source>
</reference>
<sequence>MHTHQRSVWQTLTTAEKESELRALPLPGGFSLLRMDTFARYGQQLETGVFGYEDREFVFIPGDRVTLGWENRIDRMDAPTRAELEKGLEDIGRTLEETPELLRELMSPLRQVTIGPMLVERQVQSVSWEDATAEELAEDDELQADLATFLQSTYNAYELHEAHRFTRMGEEVRVELFWTSDDYPEWAETSLTEGFSILTEDEWEYLYGGGTRTLFPWGDSFDYTMKVRHFGELDHAGADGHTHTDNGLPGSERPYDLELPNFFGLHFLGDPYHCELTVSEDGMVRGKGGDGGTAICGGLGVLLGYLPTATFYRDPYAAELDWPDQIGYLHFRRIIRL</sequence>
<comment type="caution">
    <text evidence="1">The sequence shown here is derived from an EMBL/GenBank/DDBJ whole genome shotgun (WGS) entry which is preliminary data.</text>
</comment>
<proteinExistence type="predicted"/>
<evidence type="ECO:0000313" key="2">
    <source>
        <dbReference type="Proteomes" id="UP001631969"/>
    </source>
</evidence>
<organism evidence="1 2">
    <name type="scientific">Paenibacillus mesotrionivorans</name>
    <dbReference type="NCBI Taxonomy" id="3160968"/>
    <lineage>
        <taxon>Bacteria</taxon>
        <taxon>Bacillati</taxon>
        <taxon>Bacillota</taxon>
        <taxon>Bacilli</taxon>
        <taxon>Bacillales</taxon>
        <taxon>Paenibacillaceae</taxon>
        <taxon>Paenibacillus</taxon>
    </lineage>
</organism>
<keyword evidence="2" id="KW-1185">Reference proteome</keyword>
<dbReference type="Proteomes" id="UP001631969">
    <property type="component" value="Unassembled WGS sequence"/>
</dbReference>
<protein>
    <submittedName>
        <fullName evidence="1">Uncharacterized protein</fullName>
    </submittedName>
</protein>